<dbReference type="Gene3D" id="3.30.70.1290">
    <property type="entry name" value="Transposase IS200-like"/>
    <property type="match status" value="1"/>
</dbReference>
<dbReference type="GO" id="GO:0004803">
    <property type="term" value="F:transposase activity"/>
    <property type="evidence" value="ECO:0007669"/>
    <property type="project" value="InterPro"/>
</dbReference>
<proteinExistence type="predicted"/>
<dbReference type="SUPFAM" id="SSF143422">
    <property type="entry name" value="Transposase IS200-like"/>
    <property type="match status" value="1"/>
</dbReference>
<dbReference type="RefSeq" id="WP_183635027.1">
    <property type="nucleotide sequence ID" value="NZ_BAABLE010000005.1"/>
</dbReference>
<accession>A0A840BIR5</accession>
<dbReference type="PANTHER" id="PTHR36966:SF1">
    <property type="entry name" value="REP-ASSOCIATED TYROSINE TRANSPOSASE"/>
    <property type="match status" value="1"/>
</dbReference>
<evidence type="ECO:0000313" key="2">
    <source>
        <dbReference type="EMBL" id="MBB4013115.1"/>
    </source>
</evidence>
<comment type="caution">
    <text evidence="2">The sequence shown here is derived from an EMBL/GenBank/DDBJ whole genome shotgun (WGS) entry which is preliminary data.</text>
</comment>
<dbReference type="Proteomes" id="UP000561045">
    <property type="component" value="Unassembled WGS sequence"/>
</dbReference>
<dbReference type="SMART" id="SM01321">
    <property type="entry name" value="Y1_Tnp"/>
    <property type="match status" value="1"/>
</dbReference>
<dbReference type="AlphaFoldDB" id="A0A840BIR5"/>
<gene>
    <name evidence="2" type="ORF">GGR36_002461</name>
</gene>
<dbReference type="InterPro" id="IPR002686">
    <property type="entry name" value="Transposase_17"/>
</dbReference>
<dbReference type="InterPro" id="IPR036515">
    <property type="entry name" value="Transposase_17_sf"/>
</dbReference>
<dbReference type="EMBL" id="JACIET010000002">
    <property type="protein sequence ID" value="MBB4013115.1"/>
    <property type="molecule type" value="Genomic_DNA"/>
</dbReference>
<dbReference type="GO" id="GO:0043565">
    <property type="term" value="F:sequence-specific DNA binding"/>
    <property type="evidence" value="ECO:0007669"/>
    <property type="project" value="TreeGrafter"/>
</dbReference>
<reference evidence="2 3" key="1">
    <citation type="submission" date="2020-08" db="EMBL/GenBank/DDBJ databases">
        <title>Genomic Encyclopedia of Type Strains, Phase IV (KMG-IV): sequencing the most valuable type-strain genomes for metagenomic binning, comparative biology and taxonomic classification.</title>
        <authorList>
            <person name="Goeker M."/>
        </authorList>
    </citation>
    <scope>NUCLEOTIDE SEQUENCE [LARGE SCALE GENOMIC DNA]</scope>
    <source>
        <strain evidence="2 3">DSM 106739</strain>
    </source>
</reference>
<protein>
    <submittedName>
        <fullName evidence="2">Putative transposase</fullName>
    </submittedName>
</protein>
<keyword evidence="3" id="KW-1185">Reference proteome</keyword>
<sequence length="178" mass="20461">MPDYRRNRVPGGTFFFTVNLLEREASTLVTQIDALRDAVRTVRARRPFHIDAWVVLPDHMHAVWTLPPGDSDYSGRWRAIKIAFAKAQPKTERLSAVRAARGERGIWQRRFWEHTIRDERDYAAHLDYVHINPVKHGLVTSVRDWPHSSFHRCVARGIYAPDWAGEEVPDIAGGERGG</sequence>
<dbReference type="PANTHER" id="PTHR36966">
    <property type="entry name" value="REP-ASSOCIATED TYROSINE TRANSPOSASE"/>
    <property type="match status" value="1"/>
</dbReference>
<evidence type="ECO:0000313" key="3">
    <source>
        <dbReference type="Proteomes" id="UP000561045"/>
    </source>
</evidence>
<organism evidence="2 3">
    <name type="scientific">Niveibacterium umoris</name>
    <dbReference type="NCBI Taxonomy" id="1193620"/>
    <lineage>
        <taxon>Bacteria</taxon>
        <taxon>Pseudomonadati</taxon>
        <taxon>Pseudomonadota</taxon>
        <taxon>Betaproteobacteria</taxon>
        <taxon>Rhodocyclales</taxon>
        <taxon>Rhodocyclaceae</taxon>
        <taxon>Niveibacterium</taxon>
    </lineage>
</organism>
<feature type="domain" description="Transposase IS200-like" evidence="1">
    <location>
        <begin position="9"/>
        <end position="132"/>
    </location>
</feature>
<name>A0A840BIR5_9RHOO</name>
<dbReference type="InterPro" id="IPR052715">
    <property type="entry name" value="RAYT_transposase"/>
</dbReference>
<dbReference type="NCBIfam" id="NF047646">
    <property type="entry name" value="REP_Tyr_transpos"/>
    <property type="match status" value="1"/>
</dbReference>
<dbReference type="GO" id="GO:0006313">
    <property type="term" value="P:DNA transposition"/>
    <property type="evidence" value="ECO:0007669"/>
    <property type="project" value="InterPro"/>
</dbReference>
<evidence type="ECO:0000259" key="1">
    <source>
        <dbReference type="SMART" id="SM01321"/>
    </source>
</evidence>